<sequence>MTLSLCLLSPSVMGPTGVGKSTFISTLASSHENTMEVQIGHDLKSCTAKIQAVPFHILQGPLEGWQVVMVDMPGFNNTYLDDAENLKRIALWLALLYHSKMKLAGIIYLYDISQAWMLGTTLNNMQMFEKLCGEKVLEAVILMTTKWSFMDSNTGKSHEEQLQKEFWGPTVKNKSQVYQFDRSPESARYVLEMLCTTYKSCQKAMILQIQAEVVDMAKRIPNTEAGRELRYTLQELLDMQKSHSRNDNEIQKILRQLKALKIPLSQRFLGFLGLAVRRLICWHYKKSCFTDLFLLIVIYCQ</sequence>
<gene>
    <name evidence="2" type="ORF">BDZ94DRAFT_1351373</name>
</gene>
<dbReference type="GO" id="GO:0005525">
    <property type="term" value="F:GTP binding"/>
    <property type="evidence" value="ECO:0007669"/>
    <property type="project" value="InterPro"/>
</dbReference>
<dbReference type="Gene3D" id="3.40.50.300">
    <property type="entry name" value="P-loop containing nucleotide triphosphate hydrolases"/>
    <property type="match status" value="1"/>
</dbReference>
<reference evidence="2" key="1">
    <citation type="submission" date="2020-11" db="EMBL/GenBank/DDBJ databases">
        <authorList>
            <consortium name="DOE Joint Genome Institute"/>
            <person name="Ahrendt S."/>
            <person name="Riley R."/>
            <person name="Andreopoulos W."/>
            <person name="Labutti K."/>
            <person name="Pangilinan J."/>
            <person name="Ruiz-Duenas F.J."/>
            <person name="Barrasa J.M."/>
            <person name="Sanchez-Garcia M."/>
            <person name="Camarero S."/>
            <person name="Miyauchi S."/>
            <person name="Serrano A."/>
            <person name="Linde D."/>
            <person name="Babiker R."/>
            <person name="Drula E."/>
            <person name="Ayuso-Fernandez I."/>
            <person name="Pacheco R."/>
            <person name="Padilla G."/>
            <person name="Ferreira P."/>
            <person name="Barriuso J."/>
            <person name="Kellner H."/>
            <person name="Castanera R."/>
            <person name="Alfaro M."/>
            <person name="Ramirez L."/>
            <person name="Pisabarro A.G."/>
            <person name="Kuo A."/>
            <person name="Tritt A."/>
            <person name="Lipzen A."/>
            <person name="He G."/>
            <person name="Yan M."/>
            <person name="Ng V."/>
            <person name="Cullen D."/>
            <person name="Martin F."/>
            <person name="Rosso M.-N."/>
            <person name="Henrissat B."/>
            <person name="Hibbett D."/>
            <person name="Martinez A.T."/>
            <person name="Grigoriev I.V."/>
        </authorList>
    </citation>
    <scope>NUCLEOTIDE SEQUENCE</scope>
    <source>
        <strain evidence="2">CBS 247.69</strain>
    </source>
</reference>
<evidence type="ECO:0000259" key="1">
    <source>
        <dbReference type="Pfam" id="PF01926"/>
    </source>
</evidence>
<name>A0A9P5Y9W6_9AGAR</name>
<organism evidence="2 3">
    <name type="scientific">Collybia nuda</name>
    <dbReference type="NCBI Taxonomy" id="64659"/>
    <lineage>
        <taxon>Eukaryota</taxon>
        <taxon>Fungi</taxon>
        <taxon>Dikarya</taxon>
        <taxon>Basidiomycota</taxon>
        <taxon>Agaricomycotina</taxon>
        <taxon>Agaricomycetes</taxon>
        <taxon>Agaricomycetidae</taxon>
        <taxon>Agaricales</taxon>
        <taxon>Tricholomatineae</taxon>
        <taxon>Clitocybaceae</taxon>
        <taxon>Collybia</taxon>
    </lineage>
</organism>
<dbReference type="InterPro" id="IPR027417">
    <property type="entry name" value="P-loop_NTPase"/>
</dbReference>
<comment type="caution">
    <text evidence="2">The sequence shown here is derived from an EMBL/GenBank/DDBJ whole genome shotgun (WGS) entry which is preliminary data.</text>
</comment>
<protein>
    <submittedName>
        <fullName evidence="2">P-loop containing nucleoside triphosphate hydrolase protein</fullName>
    </submittedName>
</protein>
<accession>A0A9P5Y9W6</accession>
<proteinExistence type="predicted"/>
<dbReference type="Pfam" id="PF01926">
    <property type="entry name" value="MMR_HSR1"/>
    <property type="match status" value="1"/>
</dbReference>
<keyword evidence="3" id="KW-1185">Reference proteome</keyword>
<dbReference type="GO" id="GO:0016787">
    <property type="term" value="F:hydrolase activity"/>
    <property type="evidence" value="ECO:0007669"/>
    <property type="project" value="UniProtKB-KW"/>
</dbReference>
<dbReference type="AlphaFoldDB" id="A0A9P5Y9W6"/>
<evidence type="ECO:0000313" key="3">
    <source>
        <dbReference type="Proteomes" id="UP000807353"/>
    </source>
</evidence>
<dbReference type="OrthoDB" id="8954335at2759"/>
<dbReference type="Proteomes" id="UP000807353">
    <property type="component" value="Unassembled WGS sequence"/>
</dbReference>
<feature type="domain" description="G" evidence="1">
    <location>
        <begin position="12"/>
        <end position="85"/>
    </location>
</feature>
<dbReference type="EMBL" id="MU150251">
    <property type="protein sequence ID" value="KAF9464787.1"/>
    <property type="molecule type" value="Genomic_DNA"/>
</dbReference>
<dbReference type="SUPFAM" id="SSF52540">
    <property type="entry name" value="P-loop containing nucleoside triphosphate hydrolases"/>
    <property type="match status" value="1"/>
</dbReference>
<evidence type="ECO:0000313" key="2">
    <source>
        <dbReference type="EMBL" id="KAF9464787.1"/>
    </source>
</evidence>
<dbReference type="InterPro" id="IPR006073">
    <property type="entry name" value="GTP-bd"/>
</dbReference>
<keyword evidence="2" id="KW-0378">Hydrolase</keyword>
<dbReference type="CDD" id="cd00882">
    <property type="entry name" value="Ras_like_GTPase"/>
    <property type="match status" value="1"/>
</dbReference>